<keyword evidence="3" id="KW-1003">Cell membrane</keyword>
<dbReference type="CDD" id="cd17472">
    <property type="entry name" value="MFS_YajR_like"/>
    <property type="match status" value="1"/>
</dbReference>
<feature type="transmembrane region" description="Helical" evidence="7">
    <location>
        <begin position="311"/>
        <end position="334"/>
    </location>
</feature>
<dbReference type="PANTHER" id="PTHR23517:SF2">
    <property type="entry name" value="MULTIDRUG RESISTANCE PROTEIN MDTH"/>
    <property type="match status" value="1"/>
</dbReference>
<feature type="transmembrane region" description="Helical" evidence="7">
    <location>
        <begin position="21"/>
        <end position="45"/>
    </location>
</feature>
<proteinExistence type="predicted"/>
<dbReference type="InterPro" id="IPR011701">
    <property type="entry name" value="MFS"/>
</dbReference>
<keyword evidence="2" id="KW-0813">Transport</keyword>
<evidence type="ECO:0000313" key="9">
    <source>
        <dbReference type="EMBL" id="AGA91666.1"/>
    </source>
</evidence>
<feature type="transmembrane region" description="Helical" evidence="7">
    <location>
        <begin position="286"/>
        <end position="305"/>
    </location>
</feature>
<evidence type="ECO:0000256" key="3">
    <source>
        <dbReference type="ARBA" id="ARBA00022475"/>
    </source>
</evidence>
<evidence type="ECO:0000256" key="6">
    <source>
        <dbReference type="ARBA" id="ARBA00023136"/>
    </source>
</evidence>
<feature type="transmembrane region" description="Helical" evidence="7">
    <location>
        <begin position="173"/>
        <end position="192"/>
    </location>
</feature>
<dbReference type="HOGENOM" id="CLU_001265_10_0_6"/>
<evidence type="ECO:0000256" key="5">
    <source>
        <dbReference type="ARBA" id="ARBA00022989"/>
    </source>
</evidence>
<evidence type="ECO:0000256" key="1">
    <source>
        <dbReference type="ARBA" id="ARBA00004651"/>
    </source>
</evidence>
<dbReference type="PANTHER" id="PTHR23517">
    <property type="entry name" value="RESISTANCE PROTEIN MDTM, PUTATIVE-RELATED-RELATED"/>
    <property type="match status" value="1"/>
</dbReference>
<dbReference type="PROSITE" id="PS50850">
    <property type="entry name" value="MFS"/>
    <property type="match status" value="1"/>
</dbReference>
<dbReference type="RefSeq" id="WP_015281797.1">
    <property type="nucleotide sequence ID" value="NC_019940.1"/>
</dbReference>
<dbReference type="AlphaFoldDB" id="L0H0B4"/>
<dbReference type="OrthoDB" id="9764259at2"/>
<feature type="transmembrane region" description="Helical" evidence="7">
    <location>
        <begin position="110"/>
        <end position="130"/>
    </location>
</feature>
<keyword evidence="6 7" id="KW-0472">Membrane</keyword>
<dbReference type="InterPro" id="IPR050171">
    <property type="entry name" value="MFS_Transporters"/>
</dbReference>
<accession>L0H0B4</accession>
<dbReference type="STRING" id="765912.Thimo_2975"/>
<gene>
    <name evidence="9" type="ORF">Thimo_2975</name>
</gene>
<comment type="subcellular location">
    <subcellularLocation>
        <location evidence="1">Cell membrane</location>
        <topology evidence="1">Multi-pass membrane protein</topology>
    </subcellularLocation>
</comment>
<feature type="transmembrane region" description="Helical" evidence="7">
    <location>
        <begin position="86"/>
        <end position="104"/>
    </location>
</feature>
<feature type="transmembrane region" description="Helical" evidence="7">
    <location>
        <begin position="258"/>
        <end position="277"/>
    </location>
</feature>
<evidence type="ECO:0000313" key="10">
    <source>
        <dbReference type="Proteomes" id="UP000010816"/>
    </source>
</evidence>
<keyword evidence="5 7" id="KW-1133">Transmembrane helix</keyword>
<dbReference type="Pfam" id="PF07690">
    <property type="entry name" value="MFS_1"/>
    <property type="match status" value="1"/>
</dbReference>
<feature type="transmembrane region" description="Helical" evidence="7">
    <location>
        <begin position="346"/>
        <end position="368"/>
    </location>
</feature>
<keyword evidence="10" id="KW-1185">Reference proteome</keyword>
<sequence>MSSPAAPAIPPLTSAERRAAIGLAGIVALRTLGLFLIMPVFAIYAGELAGATPLGIGLAIGVYGLTQALLQIPFGVLSDRIGRKPMIYLGLALFTLGSLLAALADDIVLVIIGRAIQGSGAIAAVVMALTADLTRETVRVRAMAGIGVSVGLSFAISLVLAPTLAHWVGLSGLFWLTAAFAIAGMLILALVVPDPKRSVVHRDVEPVPGQLWDVLREPDLLRLDLSAFLLHMVMTSLFLVLPLALVASGLAPARHWQVYLPVVLVALSTMVPFILFAERPGRAKQVLVGAVATLGLTLTGLFVWHTTLFALAAWLVVLFTLFHLLEATLPSLVAKRVPAGVKGTAMGAYTMFQFSGVFTGGLAGGWLYQAHGQGGVLLACAVAALLWLAIVVPLRDTSATNADVRGAGACADEGATG</sequence>
<dbReference type="InterPro" id="IPR036259">
    <property type="entry name" value="MFS_trans_sf"/>
</dbReference>
<dbReference type="eggNOG" id="COG2814">
    <property type="taxonomic scope" value="Bacteria"/>
</dbReference>
<feature type="transmembrane region" description="Helical" evidence="7">
    <location>
        <begin position="51"/>
        <end position="74"/>
    </location>
</feature>
<keyword evidence="4 7" id="KW-0812">Transmembrane</keyword>
<dbReference type="GO" id="GO:0005886">
    <property type="term" value="C:plasma membrane"/>
    <property type="evidence" value="ECO:0007669"/>
    <property type="project" value="UniProtKB-SubCell"/>
</dbReference>
<organism evidence="9 10">
    <name type="scientific">Thioflavicoccus mobilis 8321</name>
    <dbReference type="NCBI Taxonomy" id="765912"/>
    <lineage>
        <taxon>Bacteria</taxon>
        <taxon>Pseudomonadati</taxon>
        <taxon>Pseudomonadota</taxon>
        <taxon>Gammaproteobacteria</taxon>
        <taxon>Chromatiales</taxon>
        <taxon>Chromatiaceae</taxon>
        <taxon>Thioflavicoccus</taxon>
    </lineage>
</organism>
<dbReference type="InterPro" id="IPR020846">
    <property type="entry name" value="MFS_dom"/>
</dbReference>
<reference evidence="9 10" key="1">
    <citation type="submission" date="2011-09" db="EMBL/GenBank/DDBJ databases">
        <title>Complete sequence of chromosome of Thioflavicoccus mobilis 8321.</title>
        <authorList>
            <consortium name="US DOE Joint Genome Institute"/>
            <person name="Lucas S."/>
            <person name="Han J."/>
            <person name="Lapidus A."/>
            <person name="Cheng J.-F."/>
            <person name="Goodwin L."/>
            <person name="Pitluck S."/>
            <person name="Peters L."/>
            <person name="Ovchinnikova G."/>
            <person name="Lu M."/>
            <person name="Detter J.C."/>
            <person name="Han C."/>
            <person name="Tapia R."/>
            <person name="Land M."/>
            <person name="Hauser L."/>
            <person name="Kyrpides N."/>
            <person name="Ivanova N."/>
            <person name="Pagani I."/>
            <person name="Vogl K."/>
            <person name="Liu Z."/>
            <person name="Imhoff J."/>
            <person name="Thiel V."/>
            <person name="Frigaard N.-U."/>
            <person name="Bryant D."/>
            <person name="Woyke T."/>
        </authorList>
    </citation>
    <scope>NUCLEOTIDE SEQUENCE [LARGE SCALE GENOMIC DNA]</scope>
    <source>
        <strain evidence="9 10">8321</strain>
    </source>
</reference>
<dbReference type="PATRIC" id="fig|765912.4.peg.2910"/>
<feature type="transmembrane region" description="Helical" evidence="7">
    <location>
        <begin position="142"/>
        <end position="161"/>
    </location>
</feature>
<dbReference type="Gene3D" id="1.20.1250.20">
    <property type="entry name" value="MFS general substrate transporter like domains"/>
    <property type="match status" value="1"/>
</dbReference>
<dbReference type="GO" id="GO:0022857">
    <property type="term" value="F:transmembrane transporter activity"/>
    <property type="evidence" value="ECO:0007669"/>
    <property type="project" value="InterPro"/>
</dbReference>
<feature type="transmembrane region" description="Helical" evidence="7">
    <location>
        <begin position="374"/>
        <end position="394"/>
    </location>
</feature>
<evidence type="ECO:0000256" key="2">
    <source>
        <dbReference type="ARBA" id="ARBA00022448"/>
    </source>
</evidence>
<protein>
    <submittedName>
        <fullName evidence="9">Arabinose efflux permease family protein</fullName>
    </submittedName>
</protein>
<dbReference type="KEGG" id="tmb:Thimo_2975"/>
<dbReference type="EMBL" id="CP003051">
    <property type="protein sequence ID" value="AGA91666.1"/>
    <property type="molecule type" value="Genomic_DNA"/>
</dbReference>
<dbReference type="SUPFAM" id="SSF103473">
    <property type="entry name" value="MFS general substrate transporter"/>
    <property type="match status" value="1"/>
</dbReference>
<feature type="domain" description="Major facilitator superfamily (MFS) profile" evidence="8">
    <location>
        <begin position="19"/>
        <end position="399"/>
    </location>
</feature>
<evidence type="ECO:0000256" key="4">
    <source>
        <dbReference type="ARBA" id="ARBA00022692"/>
    </source>
</evidence>
<feature type="transmembrane region" description="Helical" evidence="7">
    <location>
        <begin position="225"/>
        <end position="246"/>
    </location>
</feature>
<name>L0H0B4_9GAMM</name>
<evidence type="ECO:0000259" key="8">
    <source>
        <dbReference type="PROSITE" id="PS50850"/>
    </source>
</evidence>
<dbReference type="Proteomes" id="UP000010816">
    <property type="component" value="Chromosome"/>
</dbReference>
<evidence type="ECO:0000256" key="7">
    <source>
        <dbReference type="SAM" id="Phobius"/>
    </source>
</evidence>